<dbReference type="RefSeq" id="WP_184214653.1">
    <property type="nucleotide sequence ID" value="NZ_JACHIP010000002.1"/>
</dbReference>
<evidence type="ECO:0000256" key="1">
    <source>
        <dbReference type="SAM" id="MobiDB-lite"/>
    </source>
</evidence>
<name>A0A7W7ZB20_9BACT</name>
<gene>
    <name evidence="2" type="ORF">HDF16_001290</name>
</gene>
<keyword evidence="3" id="KW-1185">Reference proteome</keyword>
<protein>
    <submittedName>
        <fullName evidence="2">Uncharacterized protein</fullName>
    </submittedName>
</protein>
<dbReference type="Proteomes" id="UP000540989">
    <property type="component" value="Unassembled WGS sequence"/>
</dbReference>
<dbReference type="EMBL" id="JACHIP010000002">
    <property type="protein sequence ID" value="MBB5056605.1"/>
    <property type="molecule type" value="Genomic_DNA"/>
</dbReference>
<sequence length="131" mass="13922">MRRLLAILIAILVGLPTVSPLFALSTADDLSRPACCRRDGKHHCMLADMDVSGTASSDRSGFNAPSISERCPYGAKSVPSTSHPDWSLDTARAVFAGVVAHPAVAPQTESKRRISADRSRQKRGPPASLLA</sequence>
<dbReference type="AlphaFoldDB" id="A0A7W7ZB20"/>
<comment type="caution">
    <text evidence="2">The sequence shown here is derived from an EMBL/GenBank/DDBJ whole genome shotgun (WGS) entry which is preliminary data.</text>
</comment>
<proteinExistence type="predicted"/>
<feature type="region of interest" description="Disordered" evidence="1">
    <location>
        <begin position="104"/>
        <end position="131"/>
    </location>
</feature>
<evidence type="ECO:0000313" key="3">
    <source>
        <dbReference type="Proteomes" id="UP000540989"/>
    </source>
</evidence>
<reference evidence="2 3" key="1">
    <citation type="submission" date="2020-08" db="EMBL/GenBank/DDBJ databases">
        <title>Genomic Encyclopedia of Type Strains, Phase IV (KMG-V): Genome sequencing to study the core and pangenomes of soil and plant-associated prokaryotes.</title>
        <authorList>
            <person name="Whitman W."/>
        </authorList>
    </citation>
    <scope>NUCLEOTIDE SEQUENCE [LARGE SCALE GENOMIC DNA]</scope>
    <source>
        <strain evidence="2 3">M8UP14</strain>
    </source>
</reference>
<organism evidence="2 3">
    <name type="scientific">Granulicella aggregans</name>
    <dbReference type="NCBI Taxonomy" id="474949"/>
    <lineage>
        <taxon>Bacteria</taxon>
        <taxon>Pseudomonadati</taxon>
        <taxon>Acidobacteriota</taxon>
        <taxon>Terriglobia</taxon>
        <taxon>Terriglobales</taxon>
        <taxon>Acidobacteriaceae</taxon>
        <taxon>Granulicella</taxon>
    </lineage>
</organism>
<evidence type="ECO:0000313" key="2">
    <source>
        <dbReference type="EMBL" id="MBB5056605.1"/>
    </source>
</evidence>
<feature type="compositionally biased region" description="Basic and acidic residues" evidence="1">
    <location>
        <begin position="109"/>
        <end position="119"/>
    </location>
</feature>
<accession>A0A7W7ZB20</accession>